<evidence type="ECO:0000256" key="11">
    <source>
        <dbReference type="SAM" id="Phobius"/>
    </source>
</evidence>
<keyword evidence="15" id="KW-1185">Reference proteome</keyword>
<sequence length="590" mass="61860">MTSLRPLLRLAAPYRRQVAGMLGFGILDQALAITSAAVGAWLVGSVITGASLTELRPGLVVLLLLVLPRALTAWLESYLAHDLAFRILMGTRKALAGAFDRLAPELLRGRRSGDLASTAMDDVERLEVFFAHTVGPLVVAVVMPTGSLIALAWIHPALTLTLLPVALLTASIPTWSRRRAEAQGAVVREDLGIANAEAIDGIQGVREVVSFGREGYFLDRLDRRTRRLQRAQRSQALRMGTTKVLTDGLVAIGTIAVLAVASYLVAGGHLSAALYPAAVVLAGAALAPIAKFGDAARELGVVSAALARVTAVLDAPSLVSGPGSRALPAGADPEIAVQAARYRYAPDAAPALDGATLTVRPGETVALVGPSGAGKSTLIKAILRYFDLDEGRITIGGVALGDLTEEALRQTITVVPQDVYLLNASVADNIALARPDASAAQIRAAAAGALADEFIADLPDGYDTVVGEWGAALSGGQRQRIAIARALLRDAPVLIMDEPSSNLDARSERELQSAMERVRAGRTTLIIAHRLSTIRSADRIAVIKAGRIVQLGTHEELTAVDGTYTAVMGTQLAAEGRRPGILSTPTPGRR</sequence>
<dbReference type="InterPro" id="IPR036640">
    <property type="entry name" value="ABC1_TM_sf"/>
</dbReference>
<evidence type="ECO:0000259" key="12">
    <source>
        <dbReference type="PROSITE" id="PS50893"/>
    </source>
</evidence>
<proteinExistence type="inferred from homology"/>
<dbReference type="RefSeq" id="WP_179750948.1">
    <property type="nucleotide sequence ID" value="NZ_JACCBU010000001.1"/>
</dbReference>
<dbReference type="Pfam" id="PF00005">
    <property type="entry name" value="ABC_tran"/>
    <property type="match status" value="1"/>
</dbReference>
<dbReference type="GO" id="GO:0016887">
    <property type="term" value="F:ATP hydrolysis activity"/>
    <property type="evidence" value="ECO:0007669"/>
    <property type="project" value="InterPro"/>
</dbReference>
<dbReference type="GO" id="GO:0015421">
    <property type="term" value="F:ABC-type oligopeptide transporter activity"/>
    <property type="evidence" value="ECO:0007669"/>
    <property type="project" value="TreeGrafter"/>
</dbReference>
<keyword evidence="5 11" id="KW-0812">Transmembrane</keyword>
<evidence type="ECO:0000256" key="1">
    <source>
        <dbReference type="ARBA" id="ARBA00004429"/>
    </source>
</evidence>
<dbReference type="GO" id="GO:0005524">
    <property type="term" value="F:ATP binding"/>
    <property type="evidence" value="ECO:0007669"/>
    <property type="project" value="UniProtKB-KW"/>
</dbReference>
<dbReference type="PROSITE" id="PS50929">
    <property type="entry name" value="ABC_TM1F"/>
    <property type="match status" value="1"/>
</dbReference>
<keyword evidence="9 11" id="KW-0472">Membrane</keyword>
<evidence type="ECO:0000256" key="6">
    <source>
        <dbReference type="ARBA" id="ARBA00022741"/>
    </source>
</evidence>
<protein>
    <submittedName>
        <fullName evidence="14">ABC-type multidrug transport system fused ATPase/permease subunit</fullName>
    </submittedName>
</protein>
<keyword evidence="2" id="KW-0813">Transport</keyword>
<evidence type="ECO:0000259" key="13">
    <source>
        <dbReference type="PROSITE" id="PS50929"/>
    </source>
</evidence>
<feature type="domain" description="ABC transmembrane type-1" evidence="13">
    <location>
        <begin position="19"/>
        <end position="299"/>
    </location>
</feature>
<comment type="subcellular location">
    <subcellularLocation>
        <location evidence="1">Cell inner membrane</location>
        <topology evidence="1">Multi-pass membrane protein</topology>
    </subcellularLocation>
</comment>
<dbReference type="CDD" id="cd07346">
    <property type="entry name" value="ABC_6TM_exporters"/>
    <property type="match status" value="1"/>
</dbReference>
<dbReference type="InterPro" id="IPR027417">
    <property type="entry name" value="P-loop_NTPase"/>
</dbReference>
<dbReference type="SMART" id="SM00382">
    <property type="entry name" value="AAA"/>
    <property type="match status" value="1"/>
</dbReference>
<dbReference type="PANTHER" id="PTHR43394">
    <property type="entry name" value="ATP-DEPENDENT PERMEASE MDL1, MITOCHONDRIAL"/>
    <property type="match status" value="1"/>
</dbReference>
<dbReference type="SUPFAM" id="SSF52540">
    <property type="entry name" value="P-loop containing nucleoside triphosphate hydrolases"/>
    <property type="match status" value="1"/>
</dbReference>
<reference evidence="14 15" key="1">
    <citation type="submission" date="2020-07" db="EMBL/GenBank/DDBJ databases">
        <title>Sequencing the genomes of 1000 actinobacteria strains.</title>
        <authorList>
            <person name="Klenk H.-P."/>
        </authorList>
    </citation>
    <scope>NUCLEOTIDE SEQUENCE [LARGE SCALE GENOMIC DNA]</scope>
    <source>
        <strain evidence="14 15">DSM 22083</strain>
    </source>
</reference>
<dbReference type="Gene3D" id="1.20.1560.10">
    <property type="entry name" value="ABC transporter type 1, transmembrane domain"/>
    <property type="match status" value="1"/>
</dbReference>
<dbReference type="PANTHER" id="PTHR43394:SF1">
    <property type="entry name" value="ATP-BINDING CASSETTE SUB-FAMILY B MEMBER 10, MITOCHONDRIAL"/>
    <property type="match status" value="1"/>
</dbReference>
<keyword evidence="8 11" id="KW-1133">Transmembrane helix</keyword>
<dbReference type="Proteomes" id="UP000569914">
    <property type="component" value="Unassembled WGS sequence"/>
</dbReference>
<feature type="transmembrane region" description="Helical" evidence="11">
    <location>
        <begin position="126"/>
        <end position="143"/>
    </location>
</feature>
<dbReference type="EMBL" id="JACCBU010000001">
    <property type="protein sequence ID" value="NYE71059.1"/>
    <property type="molecule type" value="Genomic_DNA"/>
</dbReference>
<evidence type="ECO:0000256" key="9">
    <source>
        <dbReference type="ARBA" id="ARBA00023136"/>
    </source>
</evidence>
<dbReference type="InterPro" id="IPR017871">
    <property type="entry name" value="ABC_transporter-like_CS"/>
</dbReference>
<accession>A0A7Y9I790</accession>
<dbReference type="InterPro" id="IPR011527">
    <property type="entry name" value="ABC1_TM_dom"/>
</dbReference>
<evidence type="ECO:0000256" key="5">
    <source>
        <dbReference type="ARBA" id="ARBA00022692"/>
    </source>
</evidence>
<evidence type="ECO:0000313" key="15">
    <source>
        <dbReference type="Proteomes" id="UP000569914"/>
    </source>
</evidence>
<evidence type="ECO:0000313" key="14">
    <source>
        <dbReference type="EMBL" id="NYE71059.1"/>
    </source>
</evidence>
<keyword evidence="4" id="KW-0997">Cell inner membrane</keyword>
<dbReference type="Pfam" id="PF00664">
    <property type="entry name" value="ABC_membrane"/>
    <property type="match status" value="1"/>
</dbReference>
<dbReference type="InterPro" id="IPR003593">
    <property type="entry name" value="AAA+_ATPase"/>
</dbReference>
<dbReference type="SUPFAM" id="SSF90123">
    <property type="entry name" value="ABC transporter transmembrane region"/>
    <property type="match status" value="1"/>
</dbReference>
<comment type="similarity">
    <text evidence="10">Belongs to the ABC transporter superfamily. Siderophore-Fe(3+) uptake transporter (SIUT) (TC 3.A.1.21) family.</text>
</comment>
<feature type="transmembrane region" description="Helical" evidence="11">
    <location>
        <begin position="21"/>
        <end position="47"/>
    </location>
</feature>
<evidence type="ECO:0000256" key="4">
    <source>
        <dbReference type="ARBA" id="ARBA00022519"/>
    </source>
</evidence>
<comment type="caution">
    <text evidence="14">The sequence shown here is derived from an EMBL/GenBank/DDBJ whole genome shotgun (WGS) entry which is preliminary data.</text>
</comment>
<feature type="transmembrane region" description="Helical" evidence="11">
    <location>
        <begin position="59"/>
        <end position="79"/>
    </location>
</feature>
<evidence type="ECO:0000256" key="7">
    <source>
        <dbReference type="ARBA" id="ARBA00022840"/>
    </source>
</evidence>
<keyword evidence="3" id="KW-1003">Cell membrane</keyword>
<evidence type="ECO:0000256" key="10">
    <source>
        <dbReference type="ARBA" id="ARBA00023455"/>
    </source>
</evidence>
<dbReference type="InterPro" id="IPR039421">
    <property type="entry name" value="Type_1_exporter"/>
</dbReference>
<gene>
    <name evidence="14" type="ORF">BKA15_002388</name>
</gene>
<evidence type="ECO:0000256" key="3">
    <source>
        <dbReference type="ARBA" id="ARBA00022475"/>
    </source>
</evidence>
<dbReference type="GO" id="GO:0005886">
    <property type="term" value="C:plasma membrane"/>
    <property type="evidence" value="ECO:0007669"/>
    <property type="project" value="UniProtKB-SubCell"/>
</dbReference>
<feature type="domain" description="ABC transporter" evidence="12">
    <location>
        <begin position="337"/>
        <end position="570"/>
    </location>
</feature>
<organism evidence="14 15">
    <name type="scientific">Microlunatus parietis</name>
    <dbReference type="NCBI Taxonomy" id="682979"/>
    <lineage>
        <taxon>Bacteria</taxon>
        <taxon>Bacillati</taxon>
        <taxon>Actinomycetota</taxon>
        <taxon>Actinomycetes</taxon>
        <taxon>Propionibacteriales</taxon>
        <taxon>Propionibacteriaceae</taxon>
        <taxon>Microlunatus</taxon>
    </lineage>
</organism>
<dbReference type="PROSITE" id="PS50893">
    <property type="entry name" value="ABC_TRANSPORTER_2"/>
    <property type="match status" value="1"/>
</dbReference>
<evidence type="ECO:0000256" key="8">
    <source>
        <dbReference type="ARBA" id="ARBA00022989"/>
    </source>
</evidence>
<dbReference type="AlphaFoldDB" id="A0A7Y9I790"/>
<dbReference type="InterPro" id="IPR003439">
    <property type="entry name" value="ABC_transporter-like_ATP-bd"/>
</dbReference>
<feature type="transmembrane region" description="Helical" evidence="11">
    <location>
        <begin position="149"/>
        <end position="170"/>
    </location>
</feature>
<dbReference type="Gene3D" id="3.40.50.300">
    <property type="entry name" value="P-loop containing nucleotide triphosphate hydrolases"/>
    <property type="match status" value="1"/>
</dbReference>
<name>A0A7Y9I790_9ACTN</name>
<dbReference type="FunFam" id="3.40.50.300:FF:000221">
    <property type="entry name" value="Multidrug ABC transporter ATP-binding protein"/>
    <property type="match status" value="1"/>
</dbReference>
<evidence type="ECO:0000256" key="2">
    <source>
        <dbReference type="ARBA" id="ARBA00022448"/>
    </source>
</evidence>
<dbReference type="PROSITE" id="PS00211">
    <property type="entry name" value="ABC_TRANSPORTER_1"/>
    <property type="match status" value="1"/>
</dbReference>
<keyword evidence="7" id="KW-0067">ATP-binding</keyword>
<feature type="transmembrane region" description="Helical" evidence="11">
    <location>
        <begin position="244"/>
        <end position="266"/>
    </location>
</feature>
<keyword evidence="6" id="KW-0547">Nucleotide-binding</keyword>